<dbReference type="EMBL" id="DXFD01000092">
    <property type="protein sequence ID" value="HIX47269.1"/>
    <property type="molecule type" value="Genomic_DNA"/>
</dbReference>
<accession>A0A9D1VUW1</accession>
<gene>
    <name evidence="2" type="ORF">H9737_06250</name>
</gene>
<comment type="caution">
    <text evidence="2">The sequence shown here is derived from an EMBL/GenBank/DDBJ whole genome shotgun (WGS) entry which is preliminary data.</text>
</comment>
<dbReference type="AlphaFoldDB" id="A0A9D1VUW1"/>
<evidence type="ECO:0000313" key="3">
    <source>
        <dbReference type="Proteomes" id="UP000824249"/>
    </source>
</evidence>
<keyword evidence="1" id="KW-0472">Membrane</keyword>
<feature type="transmembrane region" description="Helical" evidence="1">
    <location>
        <begin position="20"/>
        <end position="39"/>
    </location>
</feature>
<sequence length="162" mass="16815">MGDVQEKIKGKMRGGKWLEILAVALLAVTVVAILLSAWGGESEEAADGSGYAERVEQRLAQVLSKIDGAGSVDVFVSVRSDGTVVIATESVVGEDGSVTTSPVLSGGEPIVLEECNPEITGVLIVADGADDLNVRFNLLEAAASVLDIDQSIIKVYTRGDGN</sequence>
<keyword evidence="1" id="KW-0812">Transmembrane</keyword>
<reference evidence="2" key="1">
    <citation type="journal article" date="2021" name="PeerJ">
        <title>Extensive microbial diversity within the chicken gut microbiome revealed by metagenomics and culture.</title>
        <authorList>
            <person name="Gilroy R."/>
            <person name="Ravi A."/>
            <person name="Getino M."/>
            <person name="Pursley I."/>
            <person name="Horton D.L."/>
            <person name="Alikhan N.F."/>
            <person name="Baker D."/>
            <person name="Gharbi K."/>
            <person name="Hall N."/>
            <person name="Watson M."/>
            <person name="Adriaenssens E.M."/>
            <person name="Foster-Nyarko E."/>
            <person name="Jarju S."/>
            <person name="Secka A."/>
            <person name="Antonio M."/>
            <person name="Oren A."/>
            <person name="Chaudhuri R.R."/>
            <person name="La Ragione R."/>
            <person name="Hildebrand F."/>
            <person name="Pallen M.J."/>
        </authorList>
    </citation>
    <scope>NUCLEOTIDE SEQUENCE</scope>
    <source>
        <strain evidence="2">26628</strain>
    </source>
</reference>
<organism evidence="2 3">
    <name type="scientific">Candidatus Borkfalkia faecigallinarum</name>
    <dbReference type="NCBI Taxonomy" id="2838509"/>
    <lineage>
        <taxon>Bacteria</taxon>
        <taxon>Bacillati</taxon>
        <taxon>Bacillota</taxon>
        <taxon>Clostridia</taxon>
        <taxon>Christensenellales</taxon>
        <taxon>Christensenellaceae</taxon>
        <taxon>Candidatus Borkfalkia</taxon>
    </lineage>
</organism>
<name>A0A9D1VUW1_9FIRM</name>
<proteinExistence type="predicted"/>
<keyword evidence="1" id="KW-1133">Transmembrane helix</keyword>
<evidence type="ECO:0000313" key="2">
    <source>
        <dbReference type="EMBL" id="HIX47269.1"/>
    </source>
</evidence>
<reference evidence="2" key="2">
    <citation type="submission" date="2021-04" db="EMBL/GenBank/DDBJ databases">
        <authorList>
            <person name="Gilroy R."/>
        </authorList>
    </citation>
    <scope>NUCLEOTIDE SEQUENCE</scope>
    <source>
        <strain evidence="2">26628</strain>
    </source>
</reference>
<evidence type="ECO:0008006" key="4">
    <source>
        <dbReference type="Google" id="ProtNLM"/>
    </source>
</evidence>
<evidence type="ECO:0000256" key="1">
    <source>
        <dbReference type="SAM" id="Phobius"/>
    </source>
</evidence>
<dbReference type="Proteomes" id="UP000824249">
    <property type="component" value="Unassembled WGS sequence"/>
</dbReference>
<protein>
    <recommendedName>
        <fullName evidence="4">Stage III sporulation protein AG</fullName>
    </recommendedName>
</protein>